<gene>
    <name evidence="1" type="ORF">P5673_027487</name>
</gene>
<reference evidence="1" key="2">
    <citation type="journal article" date="2023" name="Science">
        <title>Genomic signatures of disease resistance in endangered staghorn corals.</title>
        <authorList>
            <person name="Vollmer S.V."/>
            <person name="Selwyn J.D."/>
            <person name="Despard B.A."/>
            <person name="Roesel C.L."/>
        </authorList>
    </citation>
    <scope>NUCLEOTIDE SEQUENCE</scope>
    <source>
        <strain evidence="1">K2</strain>
    </source>
</reference>
<dbReference type="Proteomes" id="UP001249851">
    <property type="component" value="Unassembled WGS sequence"/>
</dbReference>
<protein>
    <submittedName>
        <fullName evidence="1">Uncharacterized protein</fullName>
    </submittedName>
</protein>
<keyword evidence="2" id="KW-1185">Reference proteome</keyword>
<sequence>MAKPHDSAVLYVKTLFTTTFMNIKDYIPVDVNGTKERVFEGVEPLSTLPSNDMEKRNVLPAPC</sequence>
<comment type="caution">
    <text evidence="1">The sequence shown here is derived from an EMBL/GenBank/DDBJ whole genome shotgun (WGS) entry which is preliminary data.</text>
</comment>
<dbReference type="EMBL" id="JARQWQ010000095">
    <property type="protein sequence ID" value="KAK2551693.1"/>
    <property type="molecule type" value="Genomic_DNA"/>
</dbReference>
<evidence type="ECO:0000313" key="2">
    <source>
        <dbReference type="Proteomes" id="UP001249851"/>
    </source>
</evidence>
<evidence type="ECO:0000313" key="1">
    <source>
        <dbReference type="EMBL" id="KAK2551693.1"/>
    </source>
</evidence>
<organism evidence="1 2">
    <name type="scientific">Acropora cervicornis</name>
    <name type="common">Staghorn coral</name>
    <dbReference type="NCBI Taxonomy" id="6130"/>
    <lineage>
        <taxon>Eukaryota</taxon>
        <taxon>Metazoa</taxon>
        <taxon>Cnidaria</taxon>
        <taxon>Anthozoa</taxon>
        <taxon>Hexacorallia</taxon>
        <taxon>Scleractinia</taxon>
        <taxon>Astrocoeniina</taxon>
        <taxon>Acroporidae</taxon>
        <taxon>Acropora</taxon>
    </lineage>
</organism>
<accession>A0AAD9PZ07</accession>
<proteinExistence type="predicted"/>
<name>A0AAD9PZ07_ACRCE</name>
<dbReference type="AlphaFoldDB" id="A0AAD9PZ07"/>
<reference evidence="1" key="1">
    <citation type="journal article" date="2023" name="G3 (Bethesda)">
        <title>Whole genome assembly and annotation of the endangered Caribbean coral Acropora cervicornis.</title>
        <authorList>
            <person name="Selwyn J.D."/>
            <person name="Vollmer S.V."/>
        </authorList>
    </citation>
    <scope>NUCLEOTIDE SEQUENCE</scope>
    <source>
        <strain evidence="1">K2</strain>
    </source>
</reference>